<reference evidence="8 9" key="1">
    <citation type="submission" date="2024-06" db="EMBL/GenBank/DDBJ databases">
        <title>Genomic Encyclopedia of Type Strains, Phase IV (KMG-IV): sequencing the most valuable type-strain genomes for metagenomic binning, comparative biology and taxonomic classification.</title>
        <authorList>
            <person name="Goeker M."/>
        </authorList>
    </citation>
    <scope>NUCLEOTIDE SEQUENCE [LARGE SCALE GENOMIC DNA]</scope>
    <source>
        <strain evidence="8 9">DSM 21460</strain>
    </source>
</reference>
<dbReference type="InterPro" id="IPR023054">
    <property type="entry name" value="Sporulation_regulator_WhiA_C"/>
</dbReference>
<comment type="function">
    <text evidence="4">Involved in cell division and chromosome segregation.</text>
</comment>
<dbReference type="Pfam" id="PF14527">
    <property type="entry name" value="LAGLIDADG_WhiA"/>
    <property type="match status" value="1"/>
</dbReference>
<dbReference type="Proteomes" id="UP001549162">
    <property type="component" value="Unassembled WGS sequence"/>
</dbReference>
<gene>
    <name evidence="4" type="primary">whiA</name>
    <name evidence="8" type="ORF">ABID14_001584</name>
</gene>
<protein>
    <recommendedName>
        <fullName evidence="4">Probable cell division protein WhiA</fullName>
    </recommendedName>
</protein>
<evidence type="ECO:0000256" key="1">
    <source>
        <dbReference type="ARBA" id="ARBA00022618"/>
    </source>
</evidence>
<evidence type="ECO:0000259" key="5">
    <source>
        <dbReference type="Pfam" id="PF02650"/>
    </source>
</evidence>
<comment type="similarity">
    <text evidence="4">Belongs to the WhiA family.</text>
</comment>
<dbReference type="InterPro" id="IPR003802">
    <property type="entry name" value="Sporulation_regulator_WhiA"/>
</dbReference>
<dbReference type="InterPro" id="IPR018478">
    <property type="entry name" value="Sporu_reg_WhiA_N_dom"/>
</dbReference>
<dbReference type="Gene3D" id="3.10.28.10">
    <property type="entry name" value="Homing endonucleases"/>
    <property type="match status" value="1"/>
</dbReference>
<keyword evidence="9" id="KW-1185">Reference proteome</keyword>
<evidence type="ECO:0000313" key="9">
    <source>
        <dbReference type="Proteomes" id="UP001549162"/>
    </source>
</evidence>
<keyword evidence="2 4" id="KW-0238">DNA-binding</keyword>
<dbReference type="InterPro" id="IPR027434">
    <property type="entry name" value="Homing_endonucl"/>
</dbReference>
<evidence type="ECO:0000259" key="6">
    <source>
        <dbReference type="Pfam" id="PF10298"/>
    </source>
</evidence>
<dbReference type="NCBIfam" id="TIGR00647">
    <property type="entry name" value="DNA_bind_WhiA"/>
    <property type="match status" value="1"/>
</dbReference>
<sequence length="315" mass="36275">MSFSSQVKDEVAKIKVESFNLILAELSGLTPMCATLYYGKEGIKVEYVTENAPTARRVFTFLRRTFGFDVEVKNVRATQLNKNLYIINLDDNESCRVLLDELKYTRGENVFIKNYSPHELVRTSVEKKAYIRGAFLGSGSVTNPEKNYHLEFVSENEENAIFLQQMINYFNLHSKVTTRKGKYIVYLKEAEQISDLLSIVGAYKSMLDFENIRVLKDMRNNVNRIVNCETANLSKTVKSSYDQIEDIRVIEEKLGLDKLDENLKELAEIRLADRYLSLKDIANSLNPQVSKSTVNYRFKKLKKIADNLRGVDNEK</sequence>
<accession>A0ABV2JDV4</accession>
<evidence type="ECO:0000256" key="2">
    <source>
        <dbReference type="ARBA" id="ARBA00023125"/>
    </source>
</evidence>
<keyword evidence="1 4" id="KW-0132">Cell division</keyword>
<evidence type="ECO:0000313" key="8">
    <source>
        <dbReference type="EMBL" id="MET3617949.1"/>
    </source>
</evidence>
<dbReference type="Pfam" id="PF02650">
    <property type="entry name" value="HTH_WhiA"/>
    <property type="match status" value="1"/>
</dbReference>
<feature type="domain" description="WhiA LAGLIDADG-like" evidence="7">
    <location>
        <begin position="128"/>
        <end position="219"/>
    </location>
</feature>
<proteinExistence type="inferred from homology"/>
<feature type="domain" description="Sporulation transcription regulator WhiA N-terminal" evidence="6">
    <location>
        <begin position="23"/>
        <end position="102"/>
    </location>
</feature>
<comment type="caution">
    <text evidence="8">The sequence shown here is derived from an EMBL/GenBank/DDBJ whole genome shotgun (WGS) entry which is preliminary data.</text>
</comment>
<keyword evidence="3 4" id="KW-0131">Cell cycle</keyword>
<dbReference type="PANTHER" id="PTHR37307">
    <property type="entry name" value="CELL DIVISION PROTEIN WHIA-RELATED"/>
    <property type="match status" value="1"/>
</dbReference>
<evidence type="ECO:0000256" key="3">
    <source>
        <dbReference type="ARBA" id="ARBA00023306"/>
    </source>
</evidence>
<name>A0ABV2JDV4_9FIRM</name>
<evidence type="ECO:0000259" key="7">
    <source>
        <dbReference type="Pfam" id="PF14527"/>
    </source>
</evidence>
<dbReference type="GO" id="GO:0003677">
    <property type="term" value="F:DNA binding"/>
    <property type="evidence" value="ECO:0007669"/>
    <property type="project" value="UniProtKB-KW"/>
</dbReference>
<dbReference type="Pfam" id="PF10298">
    <property type="entry name" value="WhiA_N"/>
    <property type="match status" value="1"/>
</dbReference>
<dbReference type="SUPFAM" id="SSF55608">
    <property type="entry name" value="Homing endonucleases"/>
    <property type="match status" value="1"/>
</dbReference>
<dbReference type="RefSeq" id="WP_354368861.1">
    <property type="nucleotide sequence ID" value="NZ_JBEPMA010000011.1"/>
</dbReference>
<dbReference type="HAMAP" id="MF_01420">
    <property type="entry name" value="HTH_type_WhiA"/>
    <property type="match status" value="1"/>
</dbReference>
<dbReference type="InterPro" id="IPR039518">
    <property type="entry name" value="WhiA_LAGLIDADG_dom"/>
</dbReference>
<dbReference type="EMBL" id="JBEPMA010000011">
    <property type="protein sequence ID" value="MET3617949.1"/>
    <property type="molecule type" value="Genomic_DNA"/>
</dbReference>
<evidence type="ECO:0000256" key="4">
    <source>
        <dbReference type="HAMAP-Rule" id="MF_01420"/>
    </source>
</evidence>
<feature type="domain" description="Sporulation regulator WhiA C-terminal" evidence="5">
    <location>
        <begin position="222"/>
        <end position="305"/>
    </location>
</feature>
<organism evidence="8 9">
    <name type="scientific">Peptoniphilus olsenii</name>
    <dbReference type="NCBI Taxonomy" id="411570"/>
    <lineage>
        <taxon>Bacteria</taxon>
        <taxon>Bacillati</taxon>
        <taxon>Bacillota</taxon>
        <taxon>Tissierellia</taxon>
        <taxon>Tissierellales</taxon>
        <taxon>Peptoniphilaceae</taxon>
        <taxon>Peptoniphilus</taxon>
    </lineage>
</organism>
<dbReference type="PANTHER" id="PTHR37307:SF1">
    <property type="entry name" value="CELL DIVISION PROTEIN WHIA-RELATED"/>
    <property type="match status" value="1"/>
</dbReference>